<keyword evidence="2" id="KW-1185">Reference proteome</keyword>
<protein>
    <recommendedName>
        <fullName evidence="3">Apple domain-containing protein</fullName>
    </recommendedName>
</protein>
<reference evidence="1" key="1">
    <citation type="submission" date="2021-02" db="EMBL/GenBank/DDBJ databases">
        <authorList>
            <person name="Dougan E. K."/>
            <person name="Rhodes N."/>
            <person name="Thang M."/>
            <person name="Chan C."/>
        </authorList>
    </citation>
    <scope>NUCLEOTIDE SEQUENCE</scope>
</reference>
<gene>
    <name evidence="1" type="ORF">SNAT2548_LOCUS9973</name>
</gene>
<accession>A0A812L3W0</accession>
<evidence type="ECO:0008006" key="3">
    <source>
        <dbReference type="Google" id="ProtNLM"/>
    </source>
</evidence>
<evidence type="ECO:0000313" key="1">
    <source>
        <dbReference type="EMBL" id="CAE7234975.1"/>
    </source>
</evidence>
<proteinExistence type="predicted"/>
<dbReference type="EMBL" id="CAJNDS010000802">
    <property type="protein sequence ID" value="CAE7234975.1"/>
    <property type="molecule type" value="Genomic_DNA"/>
</dbReference>
<name>A0A812L3W0_9DINO</name>
<comment type="caution">
    <text evidence="1">The sequence shown here is derived from an EMBL/GenBank/DDBJ whole genome shotgun (WGS) entry which is preliminary data.</text>
</comment>
<dbReference type="AlphaFoldDB" id="A0A812L3W0"/>
<organism evidence="1 2">
    <name type="scientific">Symbiodinium natans</name>
    <dbReference type="NCBI Taxonomy" id="878477"/>
    <lineage>
        <taxon>Eukaryota</taxon>
        <taxon>Sar</taxon>
        <taxon>Alveolata</taxon>
        <taxon>Dinophyceae</taxon>
        <taxon>Suessiales</taxon>
        <taxon>Symbiodiniaceae</taxon>
        <taxon>Symbiodinium</taxon>
    </lineage>
</organism>
<evidence type="ECO:0000313" key="2">
    <source>
        <dbReference type="Proteomes" id="UP000604046"/>
    </source>
</evidence>
<sequence length="923" mass="100124">MDTPEWSNKDGKNCAQIDECNDEEFNFLSSNLACCHCGGGHREATRFQYHMRTLVLGESVSGTLGRPIPRTAEHFSVDAECKLLDFNLTLDAKTGEVKLKENCETVGCGADRPEPFSFQCTVTAHQSAELNFSALLIVEAEKFVYGDNNVLVLEHEAPEEIFSPSIADEVDTFAMACLPDMDFSSWLHLDAANGDITMTPNKAPKGNFGLTNLQGPGLNLHQGNGVLCQVTATRNMSSLKTIVHVLVPSAWKEVNWTIPEINHTLGELSPPISPKDSLPRNWSTAPDSFSASCASDADEAVFSFDVLTGQATLDGHEVFVMDVSTGIIVVTADVGLAFLLDAQEKNRHSINVTCAVFAHYDWLVTQRFMVGGVLSIQLQDNVCWNDWTHESTTSFWRNAEKVTLKEGTGCKSLCRSRADCSHFAATAGSCTFLSARCSLPDPHNIGYCQEYKAVTEKILNCSKGSTCIEFHNPGSHFFAGTYCPFSSDAEGNMVYKRDGITAQDTQYLATYRAMTDAIACDEGDLVLKRPSPDDIMSSIDNASQPQAELHGERTCDAPNLSTVLESDPAGADEASAVVLDDLSTAEPADHWLHPCECAPTAPNQTTKPRFQSRVLIVEGSFVCEQKNLTKVVRIDEDSEAPDNTCDVLCQSTPSCKFLWTGTAGGQSQCRLYTACTVLVRELEAEGHLYGVPEPQEVCERADPDACWHATIRRQLLGASFSVHQVITASTVSTASDKGSSPVYLEGPFTSRSDAGKACGKNGGDILCTSFDVFGLRGPVGWVRDDTCGNWLQNGFNDTTELSCKTGVGAYCCGSCSLRVQLDDESWETLSSGSYAQFPSNNRRIKDLGVRGGPLCRVRAFTAPSFTGASYHIAVGSTLDLTELASIASVEVLDDLSCAVPAWRRKPVSLTTLQCRQQGLFVGP</sequence>
<dbReference type="Proteomes" id="UP000604046">
    <property type="component" value="Unassembled WGS sequence"/>
</dbReference>